<dbReference type="SUPFAM" id="SSF52129">
    <property type="entry name" value="Caspase-like"/>
    <property type="match status" value="1"/>
</dbReference>
<dbReference type="Proteomes" id="UP001470230">
    <property type="component" value="Unassembled WGS sequence"/>
</dbReference>
<dbReference type="PANTHER" id="PTHR48104:SF30">
    <property type="entry name" value="METACASPASE-1"/>
    <property type="match status" value="1"/>
</dbReference>
<feature type="region of interest" description="Disordered" evidence="2">
    <location>
        <begin position="1"/>
        <end position="56"/>
    </location>
</feature>
<proteinExistence type="inferred from homology"/>
<evidence type="ECO:0000256" key="2">
    <source>
        <dbReference type="SAM" id="MobiDB-lite"/>
    </source>
</evidence>
<gene>
    <name evidence="4" type="ORF">M9Y10_019399</name>
    <name evidence="5" type="ORF">M9Y10_039536</name>
</gene>
<feature type="region of interest" description="Disordered" evidence="2">
    <location>
        <begin position="343"/>
        <end position="368"/>
    </location>
</feature>
<feature type="compositionally biased region" description="Acidic residues" evidence="2">
    <location>
        <begin position="44"/>
        <end position="54"/>
    </location>
</feature>
<feature type="compositionally biased region" description="Low complexity" evidence="2">
    <location>
        <begin position="34"/>
        <end position="43"/>
    </location>
</feature>
<evidence type="ECO:0000256" key="1">
    <source>
        <dbReference type="ARBA" id="ARBA00009005"/>
    </source>
</evidence>
<dbReference type="Gene3D" id="3.40.50.1460">
    <property type="match status" value="1"/>
</dbReference>
<sequence>MGNESSSATTVITPTKPAESAAPEQPAAEEKPAEQPAQAAPEQQSEESIDDSEIEEIRRKRREQFKLRRDMKRQEFMALRNANTMEDSLECMNKLGRCVNNVDPKVAQQYVKDGINGKVLFVICNTYNKPQYSLGVGPLNDAITVALGHKKMGYQVLYLHNSTPTIFKKWLKFMLKNTTNDLTIFYTGHGCSIKDKDGDESDGYDEVMLFDNGYVTDDELCDYLTRYAKGENGQRIVLLTDCCHSGSMWDIQSMLKDKTQTIPKNIISVSSAKDDQTAKQTKIKAKDQGIFTYYFWELLNENPALRFKEMESKINPLIGYFKQHFTVATTTPSMLEEEIFPDRERKRFHRGRRGGRGQRRRQGGESEQ</sequence>
<reference evidence="4 6" key="1">
    <citation type="submission" date="2024-04" db="EMBL/GenBank/DDBJ databases">
        <title>Tritrichomonas musculus Genome.</title>
        <authorList>
            <person name="Alves-Ferreira E."/>
            <person name="Grigg M."/>
            <person name="Lorenzi H."/>
            <person name="Galac M."/>
        </authorList>
    </citation>
    <scope>NUCLEOTIDE SEQUENCE [LARGE SCALE GENOMIC DNA]</scope>
    <source>
        <strain evidence="4 6">EAF2021</strain>
    </source>
</reference>
<keyword evidence="6" id="KW-1185">Reference proteome</keyword>
<evidence type="ECO:0000313" key="6">
    <source>
        <dbReference type="Proteomes" id="UP001470230"/>
    </source>
</evidence>
<dbReference type="EMBL" id="JAPFFF010000006">
    <property type="protein sequence ID" value="KAK8888459.1"/>
    <property type="molecule type" value="Genomic_DNA"/>
</dbReference>
<name>A0ABR2GMB3_9EUKA</name>
<feature type="compositionally biased region" description="Low complexity" evidence="2">
    <location>
        <begin position="16"/>
        <end position="26"/>
    </location>
</feature>
<dbReference type="Pfam" id="PF00656">
    <property type="entry name" value="Peptidase_C14"/>
    <property type="match status" value="1"/>
</dbReference>
<comment type="similarity">
    <text evidence="1">Belongs to the peptidase C14B family.</text>
</comment>
<comment type="caution">
    <text evidence="4">The sequence shown here is derived from an EMBL/GenBank/DDBJ whole genome shotgun (WGS) entry which is preliminary data.</text>
</comment>
<evidence type="ECO:0000259" key="3">
    <source>
        <dbReference type="Pfam" id="PF00656"/>
    </source>
</evidence>
<protein>
    <recommendedName>
        <fullName evidence="3">Peptidase C14 caspase domain-containing protein</fullName>
    </recommendedName>
</protein>
<dbReference type="InterPro" id="IPR011600">
    <property type="entry name" value="Pept_C14_caspase"/>
</dbReference>
<organism evidence="4 6">
    <name type="scientific">Tritrichomonas musculus</name>
    <dbReference type="NCBI Taxonomy" id="1915356"/>
    <lineage>
        <taxon>Eukaryota</taxon>
        <taxon>Metamonada</taxon>
        <taxon>Parabasalia</taxon>
        <taxon>Tritrichomonadida</taxon>
        <taxon>Tritrichomonadidae</taxon>
        <taxon>Tritrichomonas</taxon>
    </lineage>
</organism>
<evidence type="ECO:0000313" key="4">
    <source>
        <dbReference type="EMBL" id="KAK8835060.1"/>
    </source>
</evidence>
<dbReference type="PANTHER" id="PTHR48104">
    <property type="entry name" value="METACASPASE-4"/>
    <property type="match status" value="1"/>
</dbReference>
<feature type="domain" description="Peptidase C14 caspase" evidence="3">
    <location>
        <begin position="121"/>
        <end position="315"/>
    </location>
</feature>
<dbReference type="InterPro" id="IPR029030">
    <property type="entry name" value="Caspase-like_dom_sf"/>
</dbReference>
<dbReference type="InterPro" id="IPR050452">
    <property type="entry name" value="Metacaspase"/>
</dbReference>
<feature type="compositionally biased region" description="Polar residues" evidence="2">
    <location>
        <begin position="1"/>
        <end position="13"/>
    </location>
</feature>
<dbReference type="EMBL" id="JAPFFF010000244">
    <property type="protein sequence ID" value="KAK8835060.1"/>
    <property type="molecule type" value="Genomic_DNA"/>
</dbReference>
<evidence type="ECO:0000313" key="5">
    <source>
        <dbReference type="EMBL" id="KAK8888459.1"/>
    </source>
</evidence>
<feature type="compositionally biased region" description="Basic residues" evidence="2">
    <location>
        <begin position="346"/>
        <end position="361"/>
    </location>
</feature>
<accession>A0ABR2GMB3</accession>